<evidence type="ECO:0000256" key="3">
    <source>
        <dbReference type="ARBA" id="ARBA00022896"/>
    </source>
</evidence>
<dbReference type="Proteomes" id="UP001189429">
    <property type="component" value="Unassembled WGS sequence"/>
</dbReference>
<dbReference type="SMART" id="SM00702">
    <property type="entry name" value="P4Hc"/>
    <property type="match status" value="1"/>
</dbReference>
<organism evidence="8 9">
    <name type="scientific">Prorocentrum cordatum</name>
    <dbReference type="NCBI Taxonomy" id="2364126"/>
    <lineage>
        <taxon>Eukaryota</taxon>
        <taxon>Sar</taxon>
        <taxon>Alveolata</taxon>
        <taxon>Dinophyceae</taxon>
        <taxon>Prorocentrales</taxon>
        <taxon>Prorocentraceae</taxon>
        <taxon>Prorocentrum</taxon>
    </lineage>
</organism>
<proteinExistence type="predicted"/>
<comment type="cofactor">
    <cofactor evidence="1">
        <name>L-ascorbate</name>
        <dbReference type="ChEBI" id="CHEBI:38290"/>
    </cofactor>
</comment>
<evidence type="ECO:0000256" key="6">
    <source>
        <dbReference type="ARBA" id="ARBA00023004"/>
    </source>
</evidence>
<evidence type="ECO:0000256" key="5">
    <source>
        <dbReference type="ARBA" id="ARBA00023002"/>
    </source>
</evidence>
<keyword evidence="4" id="KW-0223">Dioxygenase</keyword>
<dbReference type="InterPro" id="IPR006620">
    <property type="entry name" value="Pro_4_hyd_alph"/>
</dbReference>
<dbReference type="InterPro" id="IPR005123">
    <property type="entry name" value="Oxoglu/Fe-dep_dioxygenase_dom"/>
</dbReference>
<keyword evidence="6" id="KW-0408">Iron</keyword>
<dbReference type="Pfam" id="PF13640">
    <property type="entry name" value="2OG-FeII_Oxy_3"/>
    <property type="match status" value="1"/>
</dbReference>
<sequence length="265" mass="28780">MPEHKFRFGTALFVKPSIFEADLFDEAAQRELPELAELLLGEALAGPLAERLPELRLAAGPGARSVKLQHNAGAGGCFPLHYDNAGPPSRRALTCVVYMNPGWRPGDGGELELRPFLRPAVLVPPLMGRAALFRSDRVLHRVRPSSAERLCFTVWVDGEAVNGSGDCGLTARHLAAEPGALEAFARSPVQRAVSRAVYAEEYEASLRECMERRPGELEEMLQEHRRHVAQQRAHAQLGPFLGRLGALRAQLEGAAGAEAEGQGPD</sequence>
<name>A0ABN9U3Z8_9DINO</name>
<dbReference type="PANTHER" id="PTHR12907:SF26">
    <property type="entry name" value="HIF PROLYL HYDROXYLASE, ISOFORM C"/>
    <property type="match status" value="1"/>
</dbReference>
<evidence type="ECO:0000259" key="7">
    <source>
        <dbReference type="PROSITE" id="PS51471"/>
    </source>
</evidence>
<dbReference type="InterPro" id="IPR051559">
    <property type="entry name" value="HIF_prolyl_hydroxylases"/>
</dbReference>
<gene>
    <name evidence="8" type="ORF">PCOR1329_LOCUS45005</name>
</gene>
<evidence type="ECO:0000313" key="9">
    <source>
        <dbReference type="Proteomes" id="UP001189429"/>
    </source>
</evidence>
<keyword evidence="9" id="KW-1185">Reference proteome</keyword>
<accession>A0ABN9U3Z8</accession>
<dbReference type="InterPro" id="IPR044862">
    <property type="entry name" value="Pro_4_hyd_alph_FE2OG_OXY"/>
</dbReference>
<evidence type="ECO:0000256" key="1">
    <source>
        <dbReference type="ARBA" id="ARBA00001961"/>
    </source>
</evidence>
<dbReference type="Gene3D" id="2.60.120.620">
    <property type="entry name" value="q2cbj1_9rhob like domain"/>
    <property type="match status" value="1"/>
</dbReference>
<evidence type="ECO:0000256" key="2">
    <source>
        <dbReference type="ARBA" id="ARBA00022723"/>
    </source>
</evidence>
<keyword evidence="3" id="KW-0847">Vitamin C</keyword>
<reference evidence="8" key="1">
    <citation type="submission" date="2023-10" db="EMBL/GenBank/DDBJ databases">
        <authorList>
            <person name="Chen Y."/>
            <person name="Shah S."/>
            <person name="Dougan E. K."/>
            <person name="Thang M."/>
            <person name="Chan C."/>
        </authorList>
    </citation>
    <scope>NUCLEOTIDE SEQUENCE [LARGE SCALE GENOMIC DNA]</scope>
</reference>
<dbReference type="EMBL" id="CAUYUJ010015407">
    <property type="protein sequence ID" value="CAK0853597.1"/>
    <property type="molecule type" value="Genomic_DNA"/>
</dbReference>
<dbReference type="PROSITE" id="PS51471">
    <property type="entry name" value="FE2OG_OXY"/>
    <property type="match status" value="1"/>
</dbReference>
<keyword evidence="2" id="KW-0479">Metal-binding</keyword>
<feature type="domain" description="Fe2OG dioxygenase" evidence="7">
    <location>
        <begin position="62"/>
        <end position="158"/>
    </location>
</feature>
<keyword evidence="5" id="KW-0560">Oxidoreductase</keyword>
<comment type="caution">
    <text evidence="8">The sequence shown here is derived from an EMBL/GenBank/DDBJ whole genome shotgun (WGS) entry which is preliminary data.</text>
</comment>
<protein>
    <recommendedName>
        <fullName evidence="7">Fe2OG dioxygenase domain-containing protein</fullName>
    </recommendedName>
</protein>
<evidence type="ECO:0000313" key="8">
    <source>
        <dbReference type="EMBL" id="CAK0853597.1"/>
    </source>
</evidence>
<dbReference type="PANTHER" id="PTHR12907">
    <property type="entry name" value="EGL NINE HOMOLOG-RELATED"/>
    <property type="match status" value="1"/>
</dbReference>
<evidence type="ECO:0000256" key="4">
    <source>
        <dbReference type="ARBA" id="ARBA00022964"/>
    </source>
</evidence>